<dbReference type="eggNOG" id="KOG2201">
    <property type="taxonomic scope" value="Eukaryota"/>
</dbReference>
<keyword evidence="3" id="KW-1185">Reference proteome</keyword>
<reference evidence="3" key="1">
    <citation type="journal article" date="2011" name="Nat. Genet.">
        <title>The Arabidopsis lyrata genome sequence and the basis of rapid genome size change.</title>
        <authorList>
            <person name="Hu T.T."/>
            <person name="Pattyn P."/>
            <person name="Bakker E.G."/>
            <person name="Cao J."/>
            <person name="Cheng J.-F."/>
            <person name="Clark R.M."/>
            <person name="Fahlgren N."/>
            <person name="Fawcett J.A."/>
            <person name="Grimwood J."/>
            <person name="Gundlach H."/>
            <person name="Haberer G."/>
            <person name="Hollister J.D."/>
            <person name="Ossowski S."/>
            <person name="Ottilar R.P."/>
            <person name="Salamov A.A."/>
            <person name="Schneeberger K."/>
            <person name="Spannagl M."/>
            <person name="Wang X."/>
            <person name="Yang L."/>
            <person name="Nasrallah M.E."/>
            <person name="Bergelson J."/>
            <person name="Carrington J.C."/>
            <person name="Gaut B.S."/>
            <person name="Schmutz J."/>
            <person name="Mayer K.F.X."/>
            <person name="Van de Peer Y."/>
            <person name="Grigoriev I.V."/>
            <person name="Nordborg M."/>
            <person name="Weigel D."/>
            <person name="Guo Y.-L."/>
        </authorList>
    </citation>
    <scope>NUCLEOTIDE SEQUENCE [LARGE SCALE GENOMIC DNA]</scope>
    <source>
        <strain evidence="3">cv. MN47</strain>
    </source>
</reference>
<accession>D7KTB3</accession>
<dbReference type="Pfam" id="PF03630">
    <property type="entry name" value="Fumble"/>
    <property type="match status" value="1"/>
</dbReference>
<gene>
    <name evidence="2" type="ORF">ARALYDRAFT_677174</name>
</gene>
<dbReference type="Gene3D" id="3.30.420.40">
    <property type="match status" value="1"/>
</dbReference>
<name>D7KTB3_ARALL</name>
<dbReference type="eggNOG" id="KOG1815">
    <property type="taxonomic scope" value="Eukaryota"/>
</dbReference>
<proteinExistence type="predicted"/>
<evidence type="ECO:0000313" key="2">
    <source>
        <dbReference type="EMBL" id="EFH65328.1"/>
    </source>
</evidence>
<evidence type="ECO:0000256" key="1">
    <source>
        <dbReference type="SAM" id="MobiDB-lite"/>
    </source>
</evidence>
<evidence type="ECO:0000313" key="3">
    <source>
        <dbReference type="Proteomes" id="UP000008694"/>
    </source>
</evidence>
<dbReference type="Gramene" id="Al_scaffold_0002_2324">
    <property type="protein sequence ID" value="Al_scaffold_0002_2324"/>
    <property type="gene ID" value="Al_scaffold_0002_2324"/>
</dbReference>
<dbReference type="KEGG" id="aly:9325132"/>
<dbReference type="AlphaFoldDB" id="D7KTB3"/>
<dbReference type="Proteomes" id="UP000008694">
    <property type="component" value="Unassembled WGS sequence"/>
</dbReference>
<organism evidence="3">
    <name type="scientific">Arabidopsis lyrata subsp. lyrata</name>
    <name type="common">Lyre-leaved rock-cress</name>
    <dbReference type="NCBI Taxonomy" id="81972"/>
    <lineage>
        <taxon>Eukaryota</taxon>
        <taxon>Viridiplantae</taxon>
        <taxon>Streptophyta</taxon>
        <taxon>Embryophyta</taxon>
        <taxon>Tracheophyta</taxon>
        <taxon>Spermatophyta</taxon>
        <taxon>Magnoliopsida</taxon>
        <taxon>eudicotyledons</taxon>
        <taxon>Gunneridae</taxon>
        <taxon>Pentapetalae</taxon>
        <taxon>rosids</taxon>
        <taxon>malvids</taxon>
        <taxon>Brassicales</taxon>
        <taxon>Brassicaceae</taxon>
        <taxon>Camelineae</taxon>
        <taxon>Arabidopsis</taxon>
    </lineage>
</organism>
<dbReference type="InterPro" id="IPR043129">
    <property type="entry name" value="ATPase_NBD"/>
</dbReference>
<dbReference type="STRING" id="81972.D7KTB3"/>
<protein>
    <submittedName>
        <fullName evidence="2">Predicted protein</fullName>
    </submittedName>
</protein>
<dbReference type="HOGENOM" id="CLU_2375675_0_0_1"/>
<dbReference type="OrthoDB" id="498611at2759"/>
<dbReference type="SUPFAM" id="SSF53067">
    <property type="entry name" value="Actin-like ATPase domain"/>
    <property type="match status" value="1"/>
</dbReference>
<dbReference type="GO" id="GO:0015937">
    <property type="term" value="P:coenzyme A biosynthetic process"/>
    <property type="evidence" value="ECO:0007669"/>
    <property type="project" value="InterPro"/>
</dbReference>
<dbReference type="InterPro" id="IPR004567">
    <property type="entry name" value="Type_II_PanK"/>
</dbReference>
<feature type="region of interest" description="Disordered" evidence="1">
    <location>
        <begin position="1"/>
        <end position="22"/>
    </location>
</feature>
<dbReference type="EMBL" id="GL348714">
    <property type="protein sequence ID" value="EFH65328.1"/>
    <property type="molecule type" value="Genomic_DNA"/>
</dbReference>
<sequence length="95" mass="10909">MDADDDFYSGTENYSDYADSDEYDADDDYEFVEDAADDSDDLIFRRRQAIRCEALTHMEGEIEFVQIDPNDLYPYLLMNVGSGVSIIKVDGERKV</sequence>
<dbReference type="GO" id="GO:0005524">
    <property type="term" value="F:ATP binding"/>
    <property type="evidence" value="ECO:0007669"/>
    <property type="project" value="InterPro"/>
</dbReference>